<proteinExistence type="predicted"/>
<accession>A0A8S1HKB0</accession>
<organism evidence="1 2">
    <name type="scientific">Caenorhabditis auriculariae</name>
    <dbReference type="NCBI Taxonomy" id="2777116"/>
    <lineage>
        <taxon>Eukaryota</taxon>
        <taxon>Metazoa</taxon>
        <taxon>Ecdysozoa</taxon>
        <taxon>Nematoda</taxon>
        <taxon>Chromadorea</taxon>
        <taxon>Rhabditida</taxon>
        <taxon>Rhabditina</taxon>
        <taxon>Rhabditomorpha</taxon>
        <taxon>Rhabditoidea</taxon>
        <taxon>Rhabditidae</taxon>
        <taxon>Peloderinae</taxon>
        <taxon>Caenorhabditis</taxon>
    </lineage>
</organism>
<protein>
    <submittedName>
        <fullName evidence="1">Uncharacterized protein</fullName>
    </submittedName>
</protein>
<sequence>MDSECLWADDDLDGVLYGVTRANARPAHKSPSFCTSALQFRQIVLFPPTSTVGREEKNKERGGGGRENEKYVMEKANKLMRSEIMDTELPLRGLLIEPELMKIPNFELFVI</sequence>
<dbReference type="EMBL" id="CAJGYM010000056">
    <property type="protein sequence ID" value="CAD6195492.1"/>
    <property type="molecule type" value="Genomic_DNA"/>
</dbReference>
<name>A0A8S1HKB0_9PELO</name>
<dbReference type="Proteomes" id="UP000835052">
    <property type="component" value="Unassembled WGS sequence"/>
</dbReference>
<keyword evidence="2" id="KW-1185">Reference proteome</keyword>
<evidence type="ECO:0000313" key="1">
    <source>
        <dbReference type="EMBL" id="CAD6195492.1"/>
    </source>
</evidence>
<reference evidence="1" key="1">
    <citation type="submission" date="2020-10" db="EMBL/GenBank/DDBJ databases">
        <authorList>
            <person name="Kikuchi T."/>
        </authorList>
    </citation>
    <scope>NUCLEOTIDE SEQUENCE</scope>
    <source>
        <strain evidence="1">NKZ352</strain>
    </source>
</reference>
<comment type="caution">
    <text evidence="1">The sequence shown here is derived from an EMBL/GenBank/DDBJ whole genome shotgun (WGS) entry which is preliminary data.</text>
</comment>
<gene>
    <name evidence="1" type="ORF">CAUJ_LOCUS11411</name>
</gene>
<dbReference type="AlphaFoldDB" id="A0A8S1HKB0"/>
<evidence type="ECO:0000313" key="2">
    <source>
        <dbReference type="Proteomes" id="UP000835052"/>
    </source>
</evidence>